<dbReference type="OMA" id="LICHGSE"/>
<evidence type="ECO:0000256" key="2">
    <source>
        <dbReference type="SAM" id="SignalP"/>
    </source>
</evidence>
<evidence type="ECO:0000259" key="3">
    <source>
        <dbReference type="PROSITE" id="PS50240"/>
    </source>
</evidence>
<dbReference type="PROSITE" id="PS00134">
    <property type="entry name" value="TRYPSIN_HIS"/>
    <property type="match status" value="1"/>
</dbReference>
<dbReference type="InterPro" id="IPR001254">
    <property type="entry name" value="Trypsin_dom"/>
</dbReference>
<dbReference type="InterPro" id="IPR018114">
    <property type="entry name" value="TRYPSIN_HIS"/>
</dbReference>
<evidence type="ECO:0000313" key="4">
    <source>
        <dbReference type="Ensembl" id="ENSMODP00000050267.1"/>
    </source>
</evidence>
<dbReference type="Gene3D" id="2.40.10.10">
    <property type="entry name" value="Trypsin-like serine proteases"/>
    <property type="match status" value="1"/>
</dbReference>
<protein>
    <recommendedName>
        <fullName evidence="3">Peptidase S1 domain-containing protein</fullName>
    </recommendedName>
</protein>
<dbReference type="Bgee" id="ENSMODG00000049061">
    <property type="expression patterns" value="Expressed in skeleton of lower jaw and 12 other cell types or tissues"/>
</dbReference>
<evidence type="ECO:0000313" key="5">
    <source>
        <dbReference type="Proteomes" id="UP000002280"/>
    </source>
</evidence>
<dbReference type="InterPro" id="IPR043504">
    <property type="entry name" value="Peptidase_S1_PA_chymotrypsin"/>
</dbReference>
<keyword evidence="5" id="KW-1185">Reference proteome</keyword>
<dbReference type="Proteomes" id="UP000002280">
    <property type="component" value="Chromosome 3"/>
</dbReference>
<dbReference type="InterPro" id="IPR009003">
    <property type="entry name" value="Peptidase_S1_PA"/>
</dbReference>
<dbReference type="Pfam" id="PF00089">
    <property type="entry name" value="Trypsin"/>
    <property type="match status" value="1"/>
</dbReference>
<dbReference type="InterPro" id="IPR050430">
    <property type="entry name" value="Peptidase_S1"/>
</dbReference>
<keyword evidence="1" id="KW-1015">Disulfide bond</keyword>
<dbReference type="PANTHER" id="PTHR24276">
    <property type="entry name" value="POLYSERASE-RELATED"/>
    <property type="match status" value="1"/>
</dbReference>
<dbReference type="GO" id="GO:0004252">
    <property type="term" value="F:serine-type endopeptidase activity"/>
    <property type="evidence" value="ECO:0007669"/>
    <property type="project" value="InterPro"/>
</dbReference>
<dbReference type="Ensembl" id="ENSMODT00000065156.1">
    <property type="protein sequence ID" value="ENSMODP00000050267.1"/>
    <property type="gene ID" value="ENSMODG00000049061.1"/>
</dbReference>
<sequence>CSLLLLLRCLFLSPGAHQGQIVGGQEARPHSYPYSVSIQYGGEHFCGGSLIRPQWVLTAAHCEVSK</sequence>
<dbReference type="PROSITE" id="PS50240">
    <property type="entry name" value="TRYPSIN_DOM"/>
    <property type="match status" value="1"/>
</dbReference>
<reference evidence="4" key="2">
    <citation type="submission" date="2025-08" db="UniProtKB">
        <authorList>
            <consortium name="Ensembl"/>
        </authorList>
    </citation>
    <scope>IDENTIFICATION</scope>
</reference>
<dbReference type="SUPFAM" id="SSF50494">
    <property type="entry name" value="Trypsin-like serine proteases"/>
    <property type="match status" value="1"/>
</dbReference>
<feature type="chain" id="PRO_5023909925" description="Peptidase S1 domain-containing protein" evidence="2">
    <location>
        <begin position="19"/>
        <end position="66"/>
    </location>
</feature>
<dbReference type="STRING" id="13616.ENSMODP00000050267"/>
<proteinExistence type="predicted"/>
<keyword evidence="2" id="KW-0732">Signal</keyword>
<dbReference type="InParanoid" id="A0A5F8GS37"/>
<name>A0A5F8GS37_MONDO</name>
<dbReference type="AlphaFoldDB" id="A0A5F8GS37"/>
<dbReference type="GO" id="GO:0006508">
    <property type="term" value="P:proteolysis"/>
    <property type="evidence" value="ECO:0007669"/>
    <property type="project" value="InterPro"/>
</dbReference>
<evidence type="ECO:0000256" key="1">
    <source>
        <dbReference type="ARBA" id="ARBA00023157"/>
    </source>
</evidence>
<feature type="domain" description="Peptidase S1" evidence="3">
    <location>
        <begin position="21"/>
        <end position="66"/>
    </location>
</feature>
<reference evidence="4" key="3">
    <citation type="submission" date="2025-09" db="UniProtKB">
        <authorList>
            <consortium name="Ensembl"/>
        </authorList>
    </citation>
    <scope>IDENTIFICATION</scope>
</reference>
<organism evidence="4 5">
    <name type="scientific">Monodelphis domestica</name>
    <name type="common">Gray short-tailed opossum</name>
    <dbReference type="NCBI Taxonomy" id="13616"/>
    <lineage>
        <taxon>Eukaryota</taxon>
        <taxon>Metazoa</taxon>
        <taxon>Chordata</taxon>
        <taxon>Craniata</taxon>
        <taxon>Vertebrata</taxon>
        <taxon>Euteleostomi</taxon>
        <taxon>Mammalia</taxon>
        <taxon>Metatheria</taxon>
        <taxon>Didelphimorphia</taxon>
        <taxon>Didelphidae</taxon>
        <taxon>Monodelphis</taxon>
    </lineage>
</organism>
<dbReference type="PANTHER" id="PTHR24276:SF91">
    <property type="entry name" value="AT26814P-RELATED"/>
    <property type="match status" value="1"/>
</dbReference>
<dbReference type="GeneTree" id="ENSGT01030000234551"/>
<reference evidence="4 5" key="1">
    <citation type="journal article" date="2007" name="Nature">
        <title>Genome of the marsupial Monodelphis domestica reveals innovation in non-coding sequences.</title>
        <authorList>
            <person name="Mikkelsen T.S."/>
            <person name="Wakefield M.J."/>
            <person name="Aken B."/>
            <person name="Amemiya C.T."/>
            <person name="Chang J.L."/>
            <person name="Duke S."/>
            <person name="Garber M."/>
            <person name="Gentles A.J."/>
            <person name="Goodstadt L."/>
            <person name="Heger A."/>
            <person name="Jurka J."/>
            <person name="Kamal M."/>
            <person name="Mauceli E."/>
            <person name="Searle S.M."/>
            <person name="Sharpe T."/>
            <person name="Baker M.L."/>
            <person name="Batzer M.A."/>
            <person name="Benos P.V."/>
            <person name="Belov K."/>
            <person name="Clamp M."/>
            <person name="Cook A."/>
            <person name="Cuff J."/>
            <person name="Das R."/>
            <person name="Davidow L."/>
            <person name="Deakin J.E."/>
            <person name="Fazzari M.J."/>
            <person name="Glass J.L."/>
            <person name="Grabherr M."/>
            <person name="Greally J.M."/>
            <person name="Gu W."/>
            <person name="Hore T.A."/>
            <person name="Huttley G.A."/>
            <person name="Kleber M."/>
            <person name="Jirtle R.L."/>
            <person name="Koina E."/>
            <person name="Lee J.T."/>
            <person name="Mahony S."/>
            <person name="Marra M.A."/>
            <person name="Miller R.D."/>
            <person name="Nicholls R.D."/>
            <person name="Oda M."/>
            <person name="Papenfuss A.T."/>
            <person name="Parra Z.E."/>
            <person name="Pollock D.D."/>
            <person name="Ray D.A."/>
            <person name="Schein J.E."/>
            <person name="Speed T.P."/>
            <person name="Thompson K."/>
            <person name="VandeBerg J.L."/>
            <person name="Wade C.M."/>
            <person name="Walker J.A."/>
            <person name="Waters P.D."/>
            <person name="Webber C."/>
            <person name="Weidman J.R."/>
            <person name="Xie X."/>
            <person name="Zody M.C."/>
            <person name="Baldwin J."/>
            <person name="Abdouelleil A."/>
            <person name="Abdulkadir J."/>
            <person name="Abebe A."/>
            <person name="Abera B."/>
            <person name="Abreu J."/>
            <person name="Acer S.C."/>
            <person name="Aftuck L."/>
            <person name="Alexander A."/>
            <person name="An P."/>
            <person name="Anderson E."/>
            <person name="Anderson S."/>
            <person name="Arachi H."/>
            <person name="Azer M."/>
            <person name="Bachantsang P."/>
            <person name="Barry A."/>
            <person name="Bayul T."/>
            <person name="Berlin A."/>
            <person name="Bessette D."/>
            <person name="Bloom T."/>
            <person name="Bloom T."/>
            <person name="Boguslavskiy L."/>
            <person name="Bonnet C."/>
            <person name="Boukhgalter B."/>
            <person name="Bourzgui I."/>
            <person name="Brown A."/>
            <person name="Cahill P."/>
            <person name="Channer S."/>
            <person name="Cheshatsang Y."/>
            <person name="Chuda L."/>
            <person name="Citroen M."/>
            <person name="Collymore A."/>
            <person name="Cooke P."/>
            <person name="Costello M."/>
            <person name="D'Aco K."/>
            <person name="Daza R."/>
            <person name="De Haan G."/>
            <person name="DeGray S."/>
            <person name="DeMaso C."/>
            <person name="Dhargay N."/>
            <person name="Dooley K."/>
            <person name="Dooley E."/>
            <person name="Doricent M."/>
            <person name="Dorje P."/>
            <person name="Dorjee K."/>
            <person name="Dupes A."/>
            <person name="Elong R."/>
            <person name="Falk J."/>
            <person name="Farina A."/>
            <person name="Faro S."/>
            <person name="Ferguson D."/>
            <person name="Fisher S."/>
            <person name="Foley C.D."/>
            <person name="Franke A."/>
            <person name="Friedrich D."/>
            <person name="Gadbois L."/>
            <person name="Gearin G."/>
            <person name="Gearin C.R."/>
            <person name="Giannoukos G."/>
            <person name="Goode T."/>
            <person name="Graham J."/>
            <person name="Grandbois E."/>
            <person name="Grewal S."/>
            <person name="Gyaltsen K."/>
            <person name="Hafez N."/>
            <person name="Hagos B."/>
            <person name="Hall J."/>
            <person name="Henson C."/>
            <person name="Hollinger A."/>
            <person name="Honan T."/>
            <person name="Huard M.D."/>
            <person name="Hughes L."/>
            <person name="Hurhula B."/>
            <person name="Husby M.E."/>
            <person name="Kamat A."/>
            <person name="Kanga B."/>
            <person name="Kashin S."/>
            <person name="Khazanovich D."/>
            <person name="Kisner P."/>
            <person name="Lance K."/>
            <person name="Lara M."/>
            <person name="Lee W."/>
            <person name="Lennon N."/>
            <person name="Letendre F."/>
            <person name="LeVine R."/>
            <person name="Lipovsky A."/>
            <person name="Liu X."/>
            <person name="Liu J."/>
            <person name="Liu S."/>
            <person name="Lokyitsang T."/>
            <person name="Lokyitsang Y."/>
            <person name="Lubonja R."/>
            <person name="Lui A."/>
            <person name="MacDonald P."/>
            <person name="Magnisalis V."/>
            <person name="Maru K."/>
            <person name="Matthews C."/>
            <person name="McCusker W."/>
            <person name="McDonough S."/>
            <person name="Mehta T."/>
            <person name="Meldrim J."/>
            <person name="Meneus L."/>
            <person name="Mihai O."/>
            <person name="Mihalev A."/>
            <person name="Mihova T."/>
            <person name="Mittelman R."/>
            <person name="Mlenga V."/>
            <person name="Montmayeur A."/>
            <person name="Mulrain L."/>
            <person name="Navidi A."/>
            <person name="Naylor J."/>
            <person name="Negash T."/>
            <person name="Nguyen T."/>
            <person name="Nguyen N."/>
            <person name="Nicol R."/>
            <person name="Norbu C."/>
            <person name="Norbu N."/>
            <person name="Novod N."/>
            <person name="O'Neill B."/>
            <person name="Osman S."/>
            <person name="Markiewicz E."/>
            <person name="Oyono O.L."/>
            <person name="Patti C."/>
            <person name="Phunkhang P."/>
            <person name="Pierre F."/>
            <person name="Priest M."/>
            <person name="Raghuraman S."/>
            <person name="Rege F."/>
            <person name="Reyes R."/>
            <person name="Rise C."/>
            <person name="Rogov P."/>
            <person name="Ross K."/>
            <person name="Ryan E."/>
            <person name="Settipalli S."/>
            <person name="Shea T."/>
            <person name="Sherpa N."/>
            <person name="Shi L."/>
            <person name="Shih D."/>
            <person name="Sparrow T."/>
            <person name="Spaulding J."/>
            <person name="Stalker J."/>
            <person name="Stange-Thomann N."/>
            <person name="Stavropoulos S."/>
            <person name="Stone C."/>
            <person name="Strader C."/>
            <person name="Tesfaye S."/>
            <person name="Thomson T."/>
            <person name="Thoulutsang Y."/>
            <person name="Thoulutsang D."/>
            <person name="Topham K."/>
            <person name="Topping I."/>
            <person name="Tsamla T."/>
            <person name="Vassiliev H."/>
            <person name="Vo A."/>
            <person name="Wangchuk T."/>
            <person name="Wangdi T."/>
            <person name="Weiand M."/>
            <person name="Wilkinson J."/>
            <person name="Wilson A."/>
            <person name="Yadav S."/>
            <person name="Young G."/>
            <person name="Yu Q."/>
            <person name="Zembek L."/>
            <person name="Zhong D."/>
            <person name="Zimmer A."/>
            <person name="Zwirko Z."/>
            <person name="Jaffe D.B."/>
            <person name="Alvarez P."/>
            <person name="Brockman W."/>
            <person name="Butler J."/>
            <person name="Chin C."/>
            <person name="Gnerre S."/>
            <person name="MacCallum I."/>
            <person name="Graves J.A."/>
            <person name="Ponting C.P."/>
            <person name="Breen M."/>
            <person name="Samollow P.B."/>
            <person name="Lander E.S."/>
            <person name="Lindblad-Toh K."/>
        </authorList>
    </citation>
    <scope>NUCLEOTIDE SEQUENCE [LARGE SCALE GENOMIC DNA]</scope>
</reference>
<accession>A0A5F8GS37</accession>
<feature type="signal peptide" evidence="2">
    <location>
        <begin position="1"/>
        <end position="18"/>
    </location>
</feature>